<evidence type="ECO:0000256" key="4">
    <source>
        <dbReference type="ARBA" id="ARBA00022692"/>
    </source>
</evidence>
<feature type="transmembrane region" description="Helical" evidence="8">
    <location>
        <begin position="582"/>
        <end position="605"/>
    </location>
</feature>
<feature type="domain" description="Concentrative nucleoside transporter C-terminal" evidence="10">
    <location>
        <begin position="419"/>
        <end position="637"/>
    </location>
</feature>
<evidence type="ECO:0000259" key="10">
    <source>
        <dbReference type="Pfam" id="PF07662"/>
    </source>
</evidence>
<keyword evidence="4 8" id="KW-0812">Transmembrane</keyword>
<evidence type="ECO:0000259" key="11">
    <source>
        <dbReference type="Pfam" id="PF07670"/>
    </source>
</evidence>
<accession>A0A6A5QHU8</accession>
<feature type="region of interest" description="Disordered" evidence="7">
    <location>
        <begin position="1"/>
        <end position="75"/>
    </location>
</feature>
<feature type="transmembrane region" description="Helical" evidence="8">
    <location>
        <begin position="151"/>
        <end position="172"/>
    </location>
</feature>
<feature type="transmembrane region" description="Helical" evidence="8">
    <location>
        <begin position="540"/>
        <end position="562"/>
    </location>
</feature>
<organism evidence="12 13">
    <name type="scientific">Ampelomyces quisqualis</name>
    <name type="common">Powdery mildew agent</name>
    <dbReference type="NCBI Taxonomy" id="50730"/>
    <lineage>
        <taxon>Eukaryota</taxon>
        <taxon>Fungi</taxon>
        <taxon>Dikarya</taxon>
        <taxon>Ascomycota</taxon>
        <taxon>Pezizomycotina</taxon>
        <taxon>Dothideomycetes</taxon>
        <taxon>Pleosporomycetidae</taxon>
        <taxon>Pleosporales</taxon>
        <taxon>Pleosporineae</taxon>
        <taxon>Phaeosphaeriaceae</taxon>
        <taxon>Ampelomyces</taxon>
    </lineage>
</organism>
<keyword evidence="13" id="KW-1185">Reference proteome</keyword>
<feature type="transmembrane region" description="Helical" evidence="8">
    <location>
        <begin position="617"/>
        <end position="641"/>
    </location>
</feature>
<dbReference type="PANTHER" id="PTHR10590">
    <property type="entry name" value="SODIUM/NUCLEOSIDE COTRANSPORTER"/>
    <property type="match status" value="1"/>
</dbReference>
<dbReference type="InterPro" id="IPR011642">
    <property type="entry name" value="Gate_dom"/>
</dbReference>
<feature type="transmembrane region" description="Helical" evidence="8">
    <location>
        <begin position="473"/>
        <end position="494"/>
    </location>
</feature>
<keyword evidence="5 8" id="KW-1133">Transmembrane helix</keyword>
<dbReference type="GO" id="GO:0005337">
    <property type="term" value="F:nucleoside transmembrane transporter activity"/>
    <property type="evidence" value="ECO:0007669"/>
    <property type="project" value="InterPro"/>
</dbReference>
<comment type="similarity">
    <text evidence="2">Belongs to the concentrative nucleoside transporter (CNT) (TC 2.A.41) family.</text>
</comment>
<dbReference type="Proteomes" id="UP000800096">
    <property type="component" value="Unassembled WGS sequence"/>
</dbReference>
<dbReference type="GO" id="GO:0005886">
    <property type="term" value="C:plasma membrane"/>
    <property type="evidence" value="ECO:0007669"/>
    <property type="project" value="UniProtKB-SubCell"/>
</dbReference>
<evidence type="ECO:0000256" key="6">
    <source>
        <dbReference type="ARBA" id="ARBA00023136"/>
    </source>
</evidence>
<dbReference type="Pfam" id="PF07670">
    <property type="entry name" value="Gate"/>
    <property type="match status" value="1"/>
</dbReference>
<dbReference type="Pfam" id="PF01773">
    <property type="entry name" value="Nucleos_tra2_N"/>
    <property type="match status" value="1"/>
</dbReference>
<feature type="transmembrane region" description="Helical" evidence="8">
    <location>
        <begin position="230"/>
        <end position="247"/>
    </location>
</feature>
<feature type="transmembrane region" description="Helical" evidence="8">
    <location>
        <begin position="514"/>
        <end position="533"/>
    </location>
</feature>
<dbReference type="Pfam" id="PF07662">
    <property type="entry name" value="Nucleos_tra2_C"/>
    <property type="match status" value="1"/>
</dbReference>
<evidence type="ECO:0000256" key="1">
    <source>
        <dbReference type="ARBA" id="ARBA00004651"/>
    </source>
</evidence>
<comment type="subcellular location">
    <subcellularLocation>
        <location evidence="1">Cell membrane</location>
        <topology evidence="1">Multi-pass membrane protein</topology>
    </subcellularLocation>
</comment>
<keyword evidence="3" id="KW-1003">Cell membrane</keyword>
<evidence type="ECO:0000259" key="9">
    <source>
        <dbReference type="Pfam" id="PF01773"/>
    </source>
</evidence>
<dbReference type="InterPro" id="IPR008276">
    <property type="entry name" value="C_nuclsd_transpt"/>
</dbReference>
<dbReference type="OrthoDB" id="6075923at2759"/>
<proteinExistence type="inferred from homology"/>
<feature type="transmembrane region" description="Helical" evidence="8">
    <location>
        <begin position="311"/>
        <end position="335"/>
    </location>
</feature>
<feature type="transmembrane region" description="Helical" evidence="8">
    <location>
        <begin position="124"/>
        <end position="144"/>
    </location>
</feature>
<gene>
    <name evidence="12" type="ORF">BDU57DRAFT_519369</name>
</gene>
<evidence type="ECO:0000256" key="5">
    <source>
        <dbReference type="ARBA" id="ARBA00022989"/>
    </source>
</evidence>
<feature type="transmembrane region" description="Helical" evidence="8">
    <location>
        <begin position="200"/>
        <end position="218"/>
    </location>
</feature>
<feature type="transmembrane region" description="Helical" evidence="8">
    <location>
        <begin position="347"/>
        <end position="370"/>
    </location>
</feature>
<feature type="transmembrane region" description="Helical" evidence="8">
    <location>
        <begin position="288"/>
        <end position="305"/>
    </location>
</feature>
<name>A0A6A5QHU8_AMPQU</name>
<feature type="transmembrane region" description="Helical" evidence="8">
    <location>
        <begin position="253"/>
        <end position="276"/>
    </location>
</feature>
<feature type="domain" description="Nucleoside transporter/FeoB GTPase Gate" evidence="11">
    <location>
        <begin position="316"/>
        <end position="412"/>
    </location>
</feature>
<keyword evidence="6 8" id="KW-0472">Membrane</keyword>
<dbReference type="EMBL" id="ML979137">
    <property type="protein sequence ID" value="KAF1914398.1"/>
    <property type="molecule type" value="Genomic_DNA"/>
</dbReference>
<evidence type="ECO:0000256" key="8">
    <source>
        <dbReference type="SAM" id="Phobius"/>
    </source>
</evidence>
<evidence type="ECO:0000256" key="7">
    <source>
        <dbReference type="SAM" id="MobiDB-lite"/>
    </source>
</evidence>
<reference evidence="12" key="1">
    <citation type="journal article" date="2020" name="Stud. Mycol.">
        <title>101 Dothideomycetes genomes: a test case for predicting lifestyles and emergence of pathogens.</title>
        <authorList>
            <person name="Haridas S."/>
            <person name="Albert R."/>
            <person name="Binder M."/>
            <person name="Bloem J."/>
            <person name="Labutti K."/>
            <person name="Salamov A."/>
            <person name="Andreopoulos B."/>
            <person name="Baker S."/>
            <person name="Barry K."/>
            <person name="Bills G."/>
            <person name="Bluhm B."/>
            <person name="Cannon C."/>
            <person name="Castanera R."/>
            <person name="Culley D."/>
            <person name="Daum C."/>
            <person name="Ezra D."/>
            <person name="Gonzalez J."/>
            <person name="Henrissat B."/>
            <person name="Kuo A."/>
            <person name="Liang C."/>
            <person name="Lipzen A."/>
            <person name="Lutzoni F."/>
            <person name="Magnuson J."/>
            <person name="Mondo S."/>
            <person name="Nolan M."/>
            <person name="Ohm R."/>
            <person name="Pangilinan J."/>
            <person name="Park H.-J."/>
            <person name="Ramirez L."/>
            <person name="Alfaro M."/>
            <person name="Sun H."/>
            <person name="Tritt A."/>
            <person name="Yoshinaga Y."/>
            <person name="Zwiers L.-H."/>
            <person name="Turgeon B."/>
            <person name="Goodwin S."/>
            <person name="Spatafora J."/>
            <person name="Crous P."/>
            <person name="Grigoriev I."/>
        </authorList>
    </citation>
    <scope>NUCLEOTIDE SEQUENCE</scope>
    <source>
        <strain evidence="12">HMLAC05119</strain>
    </source>
</reference>
<evidence type="ECO:0000256" key="2">
    <source>
        <dbReference type="ARBA" id="ARBA00009033"/>
    </source>
</evidence>
<dbReference type="InterPro" id="IPR011657">
    <property type="entry name" value="CNT_C_dom"/>
</dbReference>
<dbReference type="AlphaFoldDB" id="A0A6A5QHU8"/>
<feature type="domain" description="Concentrative nucleoside transporter N-terminal" evidence="9">
    <location>
        <begin position="234"/>
        <end position="304"/>
    </location>
</feature>
<evidence type="ECO:0000313" key="12">
    <source>
        <dbReference type="EMBL" id="KAF1914398.1"/>
    </source>
</evidence>
<dbReference type="PANTHER" id="PTHR10590:SF4">
    <property type="entry name" value="SOLUTE CARRIER FAMILY 28 MEMBER 3"/>
    <property type="match status" value="1"/>
</dbReference>
<feature type="transmembrane region" description="Helical" evidence="8">
    <location>
        <begin position="390"/>
        <end position="412"/>
    </location>
</feature>
<dbReference type="InterPro" id="IPR002668">
    <property type="entry name" value="CNT_N_dom"/>
</dbReference>
<dbReference type="GO" id="GO:0015293">
    <property type="term" value="F:symporter activity"/>
    <property type="evidence" value="ECO:0007669"/>
    <property type="project" value="TreeGrafter"/>
</dbReference>
<sequence length="650" mass="70963">MADREHASSSMPAVARNPDPALSIAREHEHAHVHHTAHAAHVDSSVPVYTTGTTDEKPSKLLQPSAQDSHLHSRAHAAHDLEKNGGFADYEEKATRSSSDPEAEVEAEKKKWYAPSVLYTRYRLPVHLFIGALFTGWWIASVVVHHSDRNWVIPFLFWLAIMIRLITLHIPITVVTKPMHWVWNNTGVRFANLIPEKMRVPAGAALTIAVIIVGAFASEESEDNTRANRAVSLFGLAVFIFGFWATSRNRSMVNWHTVIVGMLLQFIVALFVLRTGVGFDIFDFISKLARLLLGFANNGVVFLTAESVPQLGWFFTGVIPAIIFFVSFVQLLYYWGILQWFIGKFAVFFFWAMRVSGAEAVVASASPFIGQGESAMLIRPFVPHLTMAELHQVMCSGFATIAGSVLVAYIGMGLNPQALISSCVMSIPASLAFSKLRYPETEETLTAGRVVIPDDDEHKAANALHAFANGAWLGLKIAGMIVATLLCIIALLNMVDSLLTWWGRYIGLEGEYDLTLELILGYIFYPVAFLLGVSREGKDLLLVSRLIGVKVITNEFVAFAQLVAKGDPDSDYHDLSPRSRVIATYALCGFGNIGSLGTQIGVLSQISPGRSGDVSRLALSALVSGVFSTLSSASVAGLVIVDQGKFSSGL</sequence>
<evidence type="ECO:0000256" key="3">
    <source>
        <dbReference type="ARBA" id="ARBA00022475"/>
    </source>
</evidence>
<evidence type="ECO:0000313" key="13">
    <source>
        <dbReference type="Proteomes" id="UP000800096"/>
    </source>
</evidence>
<protein>
    <submittedName>
        <fullName evidence="12">Na+ dependent nucleoside transporter C-terminus-domain-containing protein</fullName>
    </submittedName>
</protein>